<dbReference type="eggNOG" id="arCOG00329">
    <property type="taxonomic scope" value="Archaea"/>
</dbReference>
<dbReference type="InterPro" id="IPR043502">
    <property type="entry name" value="DNA/RNA_pol_sf"/>
</dbReference>
<evidence type="ECO:0000256" key="1">
    <source>
        <dbReference type="ARBA" id="ARBA00012417"/>
    </source>
</evidence>
<dbReference type="EMBL" id="CP003050">
    <property type="protein sequence ID" value="AGB15318.1"/>
    <property type="molecule type" value="Genomic_DNA"/>
</dbReference>
<reference evidence="9" key="1">
    <citation type="submission" date="2011-09" db="EMBL/GenBank/DDBJ databases">
        <title>Complete sequence of Halovivax ruber XH-70.</title>
        <authorList>
            <consortium name="US DOE Joint Genome Institute"/>
            <person name="Lucas S."/>
            <person name="Han J."/>
            <person name="Lapidus A."/>
            <person name="Cheng J.-F."/>
            <person name="Goodwin L."/>
            <person name="Pitluck S."/>
            <person name="Peters L."/>
            <person name="Mikhailova N."/>
            <person name="Davenport K."/>
            <person name="Detter J.C."/>
            <person name="Han C."/>
            <person name="Tapia R."/>
            <person name="Land M."/>
            <person name="Hauser L."/>
            <person name="Kyrpides N."/>
            <person name="Ivanova N."/>
            <person name="Pagani I."/>
            <person name="Sproer C."/>
            <person name="Anderson I."/>
            <person name="Woyke T."/>
        </authorList>
    </citation>
    <scope>NUCLEOTIDE SEQUENCE</scope>
    <source>
        <strain evidence="9">XH-70</strain>
    </source>
</reference>
<keyword evidence="4" id="KW-0239">DNA-directed DNA polymerase</keyword>
<accession>L0I947</accession>
<feature type="region of interest" description="Disordered" evidence="7">
    <location>
        <begin position="107"/>
        <end position="135"/>
    </location>
</feature>
<dbReference type="STRING" id="797302.Halru_0691"/>
<proteinExistence type="predicted"/>
<evidence type="ECO:0000313" key="9">
    <source>
        <dbReference type="EMBL" id="AGB15318.1"/>
    </source>
</evidence>
<dbReference type="HOGENOM" id="CLU_000203_6_2_2"/>
<keyword evidence="2" id="KW-0808">Transferase</keyword>
<dbReference type="InterPro" id="IPR042087">
    <property type="entry name" value="DNA_pol_B_thumb"/>
</dbReference>
<evidence type="ECO:0000259" key="8">
    <source>
        <dbReference type="Pfam" id="PF00136"/>
    </source>
</evidence>
<dbReference type="PANTHER" id="PTHR10322:SF23">
    <property type="entry name" value="DNA POLYMERASE DELTA CATALYTIC SUBUNIT"/>
    <property type="match status" value="1"/>
</dbReference>
<evidence type="ECO:0000256" key="6">
    <source>
        <dbReference type="ARBA" id="ARBA00049244"/>
    </source>
</evidence>
<keyword evidence="5" id="KW-0238">DNA-binding</keyword>
<feature type="compositionally biased region" description="Basic and acidic residues" evidence="7">
    <location>
        <begin position="114"/>
        <end position="134"/>
    </location>
</feature>
<feature type="region of interest" description="Disordered" evidence="7">
    <location>
        <begin position="579"/>
        <end position="602"/>
    </location>
</feature>
<keyword evidence="3" id="KW-0548">Nucleotidyltransferase</keyword>
<dbReference type="GO" id="GO:0006261">
    <property type="term" value="P:DNA-templated DNA replication"/>
    <property type="evidence" value="ECO:0007669"/>
    <property type="project" value="TreeGrafter"/>
</dbReference>
<dbReference type="KEGG" id="hru:Halru_0691"/>
<dbReference type="GO" id="GO:0003677">
    <property type="term" value="F:DNA binding"/>
    <property type="evidence" value="ECO:0007669"/>
    <property type="project" value="UniProtKB-KW"/>
</dbReference>
<dbReference type="GeneID" id="14375998"/>
<feature type="domain" description="DNA-directed DNA polymerase family B multifunctional" evidence="8">
    <location>
        <begin position="368"/>
        <end position="520"/>
    </location>
</feature>
<dbReference type="InterPro" id="IPR006134">
    <property type="entry name" value="DNA-dir_DNA_pol_B_multi_dom"/>
</dbReference>
<dbReference type="PANTHER" id="PTHR10322">
    <property type="entry name" value="DNA POLYMERASE CATALYTIC SUBUNIT"/>
    <property type="match status" value="1"/>
</dbReference>
<evidence type="ECO:0000256" key="7">
    <source>
        <dbReference type="SAM" id="MobiDB-lite"/>
    </source>
</evidence>
<dbReference type="Proteomes" id="UP000010846">
    <property type="component" value="Chromosome"/>
</dbReference>
<dbReference type="SUPFAM" id="SSF56672">
    <property type="entry name" value="DNA/RNA polymerases"/>
    <property type="match status" value="1"/>
</dbReference>
<evidence type="ECO:0000256" key="2">
    <source>
        <dbReference type="ARBA" id="ARBA00022679"/>
    </source>
</evidence>
<protein>
    <recommendedName>
        <fullName evidence="1">DNA-directed DNA polymerase</fullName>
        <ecNumber evidence="1">2.7.7.7</ecNumber>
    </recommendedName>
</protein>
<organism evidence="9 10">
    <name type="scientific">Halovivax ruber (strain DSM 18193 / JCM 13892 / XH-70)</name>
    <dbReference type="NCBI Taxonomy" id="797302"/>
    <lineage>
        <taxon>Archaea</taxon>
        <taxon>Methanobacteriati</taxon>
        <taxon>Methanobacteriota</taxon>
        <taxon>Stenosarchaea group</taxon>
        <taxon>Halobacteria</taxon>
        <taxon>Halobacteriales</taxon>
        <taxon>Natrialbaceae</taxon>
        <taxon>Halovivax</taxon>
    </lineage>
</organism>
<evidence type="ECO:0000256" key="4">
    <source>
        <dbReference type="ARBA" id="ARBA00022932"/>
    </source>
</evidence>
<dbReference type="AlphaFoldDB" id="L0I947"/>
<comment type="catalytic activity">
    <reaction evidence="6">
        <text>DNA(n) + a 2'-deoxyribonucleoside 5'-triphosphate = DNA(n+1) + diphosphate</text>
        <dbReference type="Rhea" id="RHEA:22508"/>
        <dbReference type="Rhea" id="RHEA-COMP:17339"/>
        <dbReference type="Rhea" id="RHEA-COMP:17340"/>
        <dbReference type="ChEBI" id="CHEBI:33019"/>
        <dbReference type="ChEBI" id="CHEBI:61560"/>
        <dbReference type="ChEBI" id="CHEBI:173112"/>
        <dbReference type="EC" id="2.7.7.7"/>
    </reaction>
</comment>
<dbReference type="Gene3D" id="3.90.1600.10">
    <property type="entry name" value="Palm domain of DNA polymerase"/>
    <property type="match status" value="1"/>
</dbReference>
<dbReference type="InterPro" id="IPR050240">
    <property type="entry name" value="DNA_pol_type-B"/>
</dbReference>
<feature type="compositionally biased region" description="Gly residues" evidence="7">
    <location>
        <begin position="579"/>
        <end position="589"/>
    </location>
</feature>
<dbReference type="OrthoDB" id="8639at2157"/>
<dbReference type="EC" id="2.7.7.7" evidence="1"/>
<dbReference type="GO" id="GO:0000166">
    <property type="term" value="F:nucleotide binding"/>
    <property type="evidence" value="ECO:0007669"/>
    <property type="project" value="InterPro"/>
</dbReference>
<evidence type="ECO:0000256" key="5">
    <source>
        <dbReference type="ARBA" id="ARBA00023125"/>
    </source>
</evidence>
<gene>
    <name evidence="9" type="ordered locus">Halru_0691</name>
</gene>
<dbReference type="Gene3D" id="1.10.287.690">
    <property type="entry name" value="Helix hairpin bin"/>
    <property type="match status" value="1"/>
</dbReference>
<keyword evidence="10" id="KW-1185">Reference proteome</keyword>
<dbReference type="GO" id="GO:0003887">
    <property type="term" value="F:DNA-directed DNA polymerase activity"/>
    <property type="evidence" value="ECO:0007669"/>
    <property type="project" value="UniProtKB-KW"/>
</dbReference>
<dbReference type="Gene3D" id="1.10.132.60">
    <property type="entry name" value="DNA polymerase family B, C-terminal domain"/>
    <property type="match status" value="1"/>
</dbReference>
<sequence length="792" mass="86594">MTRETGPFTIECEGDEVRAWYLTETGAEAVVDESYEPTTYLHGPPDALATVRDDLATDPKVSSARLVEKYTTLRDTKRGSATDPMLSVSLDRMGEVRTLARELVHRYEGPVSDRSGEHGGRSTASRDRGRRDCEPQFAPGTFRLFDVDLAPGFRYCLDRGESPASSAPGRALRRFHIAVDERALAAGDVSSLRVGRGTADDGSIESERLDGGPVAVLRALSDRLAQVDPDVLVLSHAELVPLLCETAAEEGIADFQLGRLPGWTRIAGENTYASYGQVGHSPARYRVPGRAIVDESNSFLWHQSGLSGLLYMVEASGRPLQEAAWGSIGTLLTSRQIRLARARDVPAPWNKWEPEAFKDVRTLHAADRGGFTFAPEVGLHENVHEIDFASLYPRIICERNVSPDTVDCACCGPDGDRQPRDEVPGLASHVCQDRGFLPDVLADLLTDRAGIKRRLAEDDLDAGERRRLRGQSGAIKWVLVSCFGYQGYRNAKFGRIECHEAINAYAREIALSAKQRLETGGWRIVHGIVDSLWVTPAVDDPEPLADVIADVSDDVGIPLEHDGTYEWVCFVPLRDSVGGGETRGTGGRTVSGSGTERGPSTAPGALTRYFGKRASGEYKFRGIELRQRSTPAFVADCQHEYVDVIDGEREPAAVCDRLRRHVSMLERGAVEPADLVATKRVSKSLEAYTQATHTVAALERHEAVGVPRQPGQSVEYVVVDDGASRTSERVRLRLELDGELETGSGPDYDVEYYTTLLIRAAESVVSPLGWDRDRIRASLAESQPVSLSAFGA</sequence>
<evidence type="ECO:0000313" key="10">
    <source>
        <dbReference type="Proteomes" id="UP000010846"/>
    </source>
</evidence>
<dbReference type="RefSeq" id="WP_015299996.1">
    <property type="nucleotide sequence ID" value="NC_019964.1"/>
</dbReference>
<dbReference type="InterPro" id="IPR023211">
    <property type="entry name" value="DNA_pol_palm_dom_sf"/>
</dbReference>
<dbReference type="Pfam" id="PF00136">
    <property type="entry name" value="DNA_pol_B"/>
    <property type="match status" value="1"/>
</dbReference>
<evidence type="ECO:0000256" key="3">
    <source>
        <dbReference type="ARBA" id="ARBA00022695"/>
    </source>
</evidence>
<name>L0I947_HALRX</name>